<evidence type="ECO:0000313" key="3">
    <source>
        <dbReference type="Proteomes" id="UP000013827"/>
    </source>
</evidence>
<sequence>MQSLAQAVLTSVAGEPAAAAAPASAAGSGEASAARCAELQSEIAKQQAAVEARDAELASLRSQLSRLQREVAERDGGGGTSGRRAIGVGGGPQAQATPAPRVASAAEGASGCHGAEVSPLYARASSLGAEGLDSGATPRGNGLRGIPTDNLGRMTPLGLAHNSSGSGADLSERTGER</sequence>
<dbReference type="KEGG" id="ehx:EMIHUDRAFT_469625"/>
<dbReference type="AlphaFoldDB" id="A0A0D3JGC2"/>
<proteinExistence type="predicted"/>
<dbReference type="GeneID" id="17268101"/>
<keyword evidence="3" id="KW-1185">Reference proteome</keyword>
<reference evidence="2" key="2">
    <citation type="submission" date="2024-10" db="UniProtKB">
        <authorList>
            <consortium name="EnsemblProtists"/>
        </authorList>
    </citation>
    <scope>IDENTIFICATION</scope>
</reference>
<dbReference type="EnsemblProtists" id="EOD22557">
    <property type="protein sequence ID" value="EOD22557"/>
    <property type="gene ID" value="EMIHUDRAFT_469625"/>
</dbReference>
<feature type="region of interest" description="Disordered" evidence="1">
    <location>
        <begin position="129"/>
        <end position="177"/>
    </location>
</feature>
<accession>A0A0D3JGC2</accession>
<dbReference type="Proteomes" id="UP000013827">
    <property type="component" value="Unassembled WGS sequence"/>
</dbReference>
<dbReference type="HOGENOM" id="CLU_1520584_0_0_1"/>
<evidence type="ECO:0000256" key="1">
    <source>
        <dbReference type="SAM" id="MobiDB-lite"/>
    </source>
</evidence>
<feature type="compositionally biased region" description="Gly residues" evidence="1">
    <location>
        <begin position="77"/>
        <end position="92"/>
    </location>
</feature>
<dbReference type="PaxDb" id="2903-EOD22557"/>
<reference evidence="3" key="1">
    <citation type="journal article" date="2013" name="Nature">
        <title>Pan genome of the phytoplankton Emiliania underpins its global distribution.</title>
        <authorList>
            <person name="Read B.A."/>
            <person name="Kegel J."/>
            <person name="Klute M.J."/>
            <person name="Kuo A."/>
            <person name="Lefebvre S.C."/>
            <person name="Maumus F."/>
            <person name="Mayer C."/>
            <person name="Miller J."/>
            <person name="Monier A."/>
            <person name="Salamov A."/>
            <person name="Young J."/>
            <person name="Aguilar M."/>
            <person name="Claverie J.M."/>
            <person name="Frickenhaus S."/>
            <person name="Gonzalez K."/>
            <person name="Herman E.K."/>
            <person name="Lin Y.C."/>
            <person name="Napier J."/>
            <person name="Ogata H."/>
            <person name="Sarno A.F."/>
            <person name="Shmutz J."/>
            <person name="Schroeder D."/>
            <person name="de Vargas C."/>
            <person name="Verret F."/>
            <person name="von Dassow P."/>
            <person name="Valentin K."/>
            <person name="Van de Peer Y."/>
            <person name="Wheeler G."/>
            <person name="Dacks J.B."/>
            <person name="Delwiche C.F."/>
            <person name="Dyhrman S.T."/>
            <person name="Glockner G."/>
            <person name="John U."/>
            <person name="Richards T."/>
            <person name="Worden A.Z."/>
            <person name="Zhang X."/>
            <person name="Grigoriev I.V."/>
            <person name="Allen A.E."/>
            <person name="Bidle K."/>
            <person name="Borodovsky M."/>
            <person name="Bowler C."/>
            <person name="Brownlee C."/>
            <person name="Cock J.M."/>
            <person name="Elias M."/>
            <person name="Gladyshev V.N."/>
            <person name="Groth M."/>
            <person name="Guda C."/>
            <person name="Hadaegh A."/>
            <person name="Iglesias-Rodriguez M.D."/>
            <person name="Jenkins J."/>
            <person name="Jones B.M."/>
            <person name="Lawson T."/>
            <person name="Leese F."/>
            <person name="Lindquist E."/>
            <person name="Lobanov A."/>
            <person name="Lomsadze A."/>
            <person name="Malik S.B."/>
            <person name="Marsh M.E."/>
            <person name="Mackinder L."/>
            <person name="Mock T."/>
            <person name="Mueller-Roeber B."/>
            <person name="Pagarete A."/>
            <person name="Parker M."/>
            <person name="Probert I."/>
            <person name="Quesneville H."/>
            <person name="Raines C."/>
            <person name="Rensing S.A."/>
            <person name="Riano-Pachon D.M."/>
            <person name="Richier S."/>
            <person name="Rokitta S."/>
            <person name="Shiraiwa Y."/>
            <person name="Soanes D.M."/>
            <person name="van der Giezen M."/>
            <person name="Wahlund T.M."/>
            <person name="Williams B."/>
            <person name="Wilson W."/>
            <person name="Wolfe G."/>
            <person name="Wurch L.L."/>
        </authorList>
    </citation>
    <scope>NUCLEOTIDE SEQUENCE</scope>
</reference>
<feature type="region of interest" description="Disordered" evidence="1">
    <location>
        <begin position="68"/>
        <end position="111"/>
    </location>
</feature>
<evidence type="ECO:0000313" key="2">
    <source>
        <dbReference type="EnsemblProtists" id="EOD22557"/>
    </source>
</evidence>
<organism evidence="2 3">
    <name type="scientific">Emiliania huxleyi (strain CCMP1516)</name>
    <dbReference type="NCBI Taxonomy" id="280463"/>
    <lineage>
        <taxon>Eukaryota</taxon>
        <taxon>Haptista</taxon>
        <taxon>Haptophyta</taxon>
        <taxon>Prymnesiophyceae</taxon>
        <taxon>Isochrysidales</taxon>
        <taxon>Noelaerhabdaceae</taxon>
        <taxon>Emiliania</taxon>
    </lineage>
</organism>
<name>A0A0D3JGC2_EMIH1</name>
<protein>
    <submittedName>
        <fullName evidence="2">Uncharacterized protein</fullName>
    </submittedName>
</protein>
<dbReference type="RefSeq" id="XP_005774986.1">
    <property type="nucleotide sequence ID" value="XM_005774929.1"/>
</dbReference>